<dbReference type="EMBL" id="REGN01003165">
    <property type="protein sequence ID" value="RNA24145.1"/>
    <property type="molecule type" value="Genomic_DNA"/>
</dbReference>
<dbReference type="AlphaFoldDB" id="A0A3M7RLD7"/>
<name>A0A3M7RLD7_BRAPC</name>
<organism evidence="1 2">
    <name type="scientific">Brachionus plicatilis</name>
    <name type="common">Marine rotifer</name>
    <name type="synonym">Brachionus muelleri</name>
    <dbReference type="NCBI Taxonomy" id="10195"/>
    <lineage>
        <taxon>Eukaryota</taxon>
        <taxon>Metazoa</taxon>
        <taxon>Spiralia</taxon>
        <taxon>Gnathifera</taxon>
        <taxon>Rotifera</taxon>
        <taxon>Eurotatoria</taxon>
        <taxon>Monogononta</taxon>
        <taxon>Pseudotrocha</taxon>
        <taxon>Ploima</taxon>
        <taxon>Brachionidae</taxon>
        <taxon>Brachionus</taxon>
    </lineage>
</organism>
<proteinExistence type="predicted"/>
<accession>A0A3M7RLD7</accession>
<comment type="caution">
    <text evidence="1">The sequence shown here is derived from an EMBL/GenBank/DDBJ whole genome shotgun (WGS) entry which is preliminary data.</text>
</comment>
<gene>
    <name evidence="1" type="ORF">BpHYR1_028008</name>
</gene>
<evidence type="ECO:0000313" key="2">
    <source>
        <dbReference type="Proteomes" id="UP000276133"/>
    </source>
</evidence>
<evidence type="ECO:0000313" key="1">
    <source>
        <dbReference type="EMBL" id="RNA24145.1"/>
    </source>
</evidence>
<protein>
    <submittedName>
        <fullName evidence="1">Uncharacterized protein</fullName>
    </submittedName>
</protein>
<sequence>MIARERKSSLIVYYSQMELEKWWGINNIIVLLGDVRLIQKDAAFVIIIYHQTIIINNIS</sequence>
<dbReference type="Proteomes" id="UP000276133">
    <property type="component" value="Unassembled WGS sequence"/>
</dbReference>
<reference evidence="1 2" key="1">
    <citation type="journal article" date="2018" name="Sci. Rep.">
        <title>Genomic signatures of local adaptation to the degree of environmental predictability in rotifers.</title>
        <authorList>
            <person name="Franch-Gras L."/>
            <person name="Hahn C."/>
            <person name="Garcia-Roger E.M."/>
            <person name="Carmona M.J."/>
            <person name="Serra M."/>
            <person name="Gomez A."/>
        </authorList>
    </citation>
    <scope>NUCLEOTIDE SEQUENCE [LARGE SCALE GENOMIC DNA]</scope>
    <source>
        <strain evidence="1">HYR1</strain>
    </source>
</reference>
<keyword evidence="2" id="KW-1185">Reference proteome</keyword>